<dbReference type="GO" id="GO:0043041">
    <property type="term" value="P:amino acid activation for nonribosomal peptide biosynthetic process"/>
    <property type="evidence" value="ECO:0007669"/>
    <property type="project" value="TreeGrafter"/>
</dbReference>
<comment type="caution">
    <text evidence="1">The sequence shown here is derived from an EMBL/GenBank/DDBJ whole genome shotgun (WGS) entry which is preliminary data.</text>
</comment>
<dbReference type="GO" id="GO:0044550">
    <property type="term" value="P:secondary metabolite biosynthetic process"/>
    <property type="evidence" value="ECO:0007669"/>
    <property type="project" value="TreeGrafter"/>
</dbReference>
<dbReference type="InterPro" id="IPR042099">
    <property type="entry name" value="ANL_N_sf"/>
</dbReference>
<evidence type="ECO:0000313" key="2">
    <source>
        <dbReference type="Proteomes" id="UP000004471"/>
    </source>
</evidence>
<dbReference type="AlphaFoldDB" id="F3FW71"/>
<dbReference type="Gene3D" id="3.30.559.30">
    <property type="entry name" value="Nonribosomal peptide synthetase, condensation domain"/>
    <property type="match status" value="1"/>
</dbReference>
<feature type="non-terminal residue" evidence="1">
    <location>
        <position position="100"/>
    </location>
</feature>
<dbReference type="PANTHER" id="PTHR45527:SF14">
    <property type="entry name" value="PLIPASTATIN SYNTHASE SUBUNIT B"/>
    <property type="match status" value="1"/>
</dbReference>
<dbReference type="Gene3D" id="3.40.50.12780">
    <property type="entry name" value="N-terminal domain of ligase-like"/>
    <property type="match status" value="1"/>
</dbReference>
<sequence length="100" mass="11495">GTLEYATALFDESTMRRYRGYFLRLLEAMVADDQQVLEQVPLLDTAEREYLLKDINATERAYPVGQLMHRLFEAHAEAAPQAIAVRQSEQTLTYAELDSR</sequence>
<dbReference type="GO" id="GO:0005829">
    <property type="term" value="C:cytosol"/>
    <property type="evidence" value="ECO:0007669"/>
    <property type="project" value="TreeGrafter"/>
</dbReference>
<accession>F3FW71</accession>
<reference evidence="1 2" key="1">
    <citation type="journal article" date="2011" name="PLoS Pathog.">
        <title>Dynamic evolution of pathogenicity revealed by sequencing and comparative genomics of 19 Pseudomonas syringae isolates.</title>
        <authorList>
            <person name="Baltrus D.A."/>
            <person name="Nishimura M.T."/>
            <person name="Romanchuk A."/>
            <person name="Chang J.H."/>
            <person name="Mukhtar M.S."/>
            <person name="Cherkis K."/>
            <person name="Roach J."/>
            <person name="Grant S.R."/>
            <person name="Jones C.D."/>
            <person name="Dangl J.L."/>
        </authorList>
    </citation>
    <scope>NUCLEOTIDE SEQUENCE [LARGE SCALE GENOMIC DNA]</scope>
    <source>
        <strain evidence="2">M301072PT</strain>
    </source>
</reference>
<dbReference type="EMBL" id="AEAH01002558">
    <property type="protein sequence ID" value="EGH34463.1"/>
    <property type="molecule type" value="Genomic_DNA"/>
</dbReference>
<proteinExistence type="predicted"/>
<dbReference type="PANTHER" id="PTHR45527">
    <property type="entry name" value="NONRIBOSOMAL PEPTIDE SYNTHETASE"/>
    <property type="match status" value="1"/>
</dbReference>
<evidence type="ECO:0000313" key="1">
    <source>
        <dbReference type="EMBL" id="EGH34463.1"/>
    </source>
</evidence>
<dbReference type="Proteomes" id="UP000004471">
    <property type="component" value="Unassembled WGS sequence"/>
</dbReference>
<gene>
    <name evidence="1" type="ORF">PSYJA_38169</name>
</gene>
<dbReference type="GO" id="GO:0031177">
    <property type="term" value="F:phosphopantetheine binding"/>
    <property type="evidence" value="ECO:0007669"/>
    <property type="project" value="TreeGrafter"/>
</dbReference>
<protein>
    <submittedName>
        <fullName evidence="1">Amino acid adenylation</fullName>
    </submittedName>
</protein>
<organism evidence="1 2">
    <name type="scientific">Pseudomonas syringae pv. japonica str. M301072</name>
    <dbReference type="NCBI Taxonomy" id="629262"/>
    <lineage>
        <taxon>Bacteria</taxon>
        <taxon>Pseudomonadati</taxon>
        <taxon>Pseudomonadota</taxon>
        <taxon>Gammaproteobacteria</taxon>
        <taxon>Pseudomonadales</taxon>
        <taxon>Pseudomonadaceae</taxon>
        <taxon>Pseudomonas</taxon>
        <taxon>Pseudomonas syringae</taxon>
    </lineage>
</organism>
<dbReference type="SUPFAM" id="SSF56801">
    <property type="entry name" value="Acetyl-CoA synthetase-like"/>
    <property type="match status" value="1"/>
</dbReference>
<name>F3FW71_PSESX</name>
<feature type="non-terminal residue" evidence="1">
    <location>
        <position position="1"/>
    </location>
</feature>